<feature type="compositionally biased region" description="Low complexity" evidence="6">
    <location>
        <begin position="1"/>
        <end position="13"/>
    </location>
</feature>
<dbReference type="HOGENOM" id="CLU_016053_1_0_1"/>
<dbReference type="Proteomes" id="UP000009084">
    <property type="component" value="Unassembled WGS sequence"/>
</dbReference>
<evidence type="ECO:0000259" key="8">
    <source>
        <dbReference type="Pfam" id="PF01490"/>
    </source>
</evidence>
<organism evidence="9 10">
    <name type="scientific">Coccidioides posadasii (strain C735)</name>
    <name type="common">Valley fever fungus</name>
    <dbReference type="NCBI Taxonomy" id="222929"/>
    <lineage>
        <taxon>Eukaryota</taxon>
        <taxon>Fungi</taxon>
        <taxon>Dikarya</taxon>
        <taxon>Ascomycota</taxon>
        <taxon>Pezizomycotina</taxon>
        <taxon>Eurotiomycetes</taxon>
        <taxon>Eurotiomycetidae</taxon>
        <taxon>Onygenales</taxon>
        <taxon>Onygenaceae</taxon>
        <taxon>Coccidioides</taxon>
    </lineage>
</organism>
<evidence type="ECO:0000256" key="7">
    <source>
        <dbReference type="SAM" id="Phobius"/>
    </source>
</evidence>
<feature type="compositionally biased region" description="Polar residues" evidence="6">
    <location>
        <begin position="101"/>
        <end position="114"/>
    </location>
</feature>
<dbReference type="PANTHER" id="PTHR22950">
    <property type="entry name" value="AMINO ACID TRANSPORTER"/>
    <property type="match status" value="1"/>
</dbReference>
<dbReference type="PANTHER" id="PTHR22950:SF461">
    <property type="entry name" value="AMINO ACID TRANSPORTER TRANSMEMBRANE DOMAIN-CONTAINING PROTEIN"/>
    <property type="match status" value="1"/>
</dbReference>
<dbReference type="AlphaFoldDB" id="C5P5P9"/>
<feature type="transmembrane region" description="Helical" evidence="7">
    <location>
        <begin position="170"/>
        <end position="191"/>
    </location>
</feature>
<evidence type="ECO:0000256" key="2">
    <source>
        <dbReference type="ARBA" id="ARBA00008066"/>
    </source>
</evidence>
<feature type="transmembrane region" description="Helical" evidence="7">
    <location>
        <begin position="143"/>
        <end position="164"/>
    </location>
</feature>
<feature type="domain" description="Amino acid transporter transmembrane" evidence="8">
    <location>
        <begin position="449"/>
        <end position="530"/>
    </location>
</feature>
<feature type="transmembrane region" description="Helical" evidence="7">
    <location>
        <begin position="508"/>
        <end position="530"/>
    </location>
</feature>
<keyword evidence="5 7" id="KW-0472">Membrane</keyword>
<feature type="transmembrane region" description="Helical" evidence="7">
    <location>
        <begin position="434"/>
        <end position="454"/>
    </location>
</feature>
<evidence type="ECO:0000256" key="5">
    <source>
        <dbReference type="ARBA" id="ARBA00023136"/>
    </source>
</evidence>
<feature type="transmembrane region" description="Helical" evidence="7">
    <location>
        <begin position="570"/>
        <end position="595"/>
    </location>
</feature>
<evidence type="ECO:0000313" key="9">
    <source>
        <dbReference type="EMBL" id="EER28039.1"/>
    </source>
</evidence>
<dbReference type="InterPro" id="IPR013057">
    <property type="entry name" value="AA_transpt_TM"/>
</dbReference>
<evidence type="ECO:0000256" key="3">
    <source>
        <dbReference type="ARBA" id="ARBA00022692"/>
    </source>
</evidence>
<dbReference type="GO" id="GO:0015179">
    <property type="term" value="F:L-amino acid transmembrane transporter activity"/>
    <property type="evidence" value="ECO:0007669"/>
    <property type="project" value="TreeGrafter"/>
</dbReference>
<feature type="transmembrane region" description="Helical" evidence="7">
    <location>
        <begin position="398"/>
        <end position="414"/>
    </location>
</feature>
<evidence type="ECO:0000256" key="6">
    <source>
        <dbReference type="SAM" id="MobiDB-lite"/>
    </source>
</evidence>
<feature type="transmembrane region" description="Helical" evidence="7">
    <location>
        <begin position="482"/>
        <end position="502"/>
    </location>
</feature>
<dbReference type="VEuPathDB" id="FungiDB:CPC735_033750"/>
<evidence type="ECO:0000313" key="10">
    <source>
        <dbReference type="Proteomes" id="UP000009084"/>
    </source>
</evidence>
<dbReference type="OrthoDB" id="40134at2759"/>
<proteinExistence type="inferred from homology"/>
<comment type="caution">
    <text evidence="9">The sequence shown here is derived from an EMBL/GenBank/DDBJ whole genome shotgun (WGS) entry which is preliminary data.</text>
</comment>
<keyword evidence="4 7" id="KW-1133">Transmembrane helix</keyword>
<feature type="transmembrane region" description="Helical" evidence="7">
    <location>
        <begin position="349"/>
        <end position="365"/>
    </location>
</feature>
<dbReference type="GO" id="GO:0016020">
    <property type="term" value="C:membrane"/>
    <property type="evidence" value="ECO:0007669"/>
    <property type="project" value="UniProtKB-SubCell"/>
</dbReference>
<name>C5P5P9_COCP7</name>
<feature type="region of interest" description="Disordered" evidence="6">
    <location>
        <begin position="1"/>
        <end position="22"/>
    </location>
</feature>
<evidence type="ECO:0000256" key="1">
    <source>
        <dbReference type="ARBA" id="ARBA00004141"/>
    </source>
</evidence>
<keyword evidence="3 7" id="KW-0812">Transmembrane</keyword>
<accession>C5P5P9</accession>
<comment type="similarity">
    <text evidence="2">Belongs to the amino acid/polyamine transporter 2 family.</text>
</comment>
<feature type="transmembrane region" description="Helical" evidence="7">
    <location>
        <begin position="371"/>
        <end position="391"/>
    </location>
</feature>
<dbReference type="EMBL" id="ACFW01000025">
    <property type="protein sequence ID" value="EER28039.1"/>
    <property type="molecule type" value="Genomic_DNA"/>
</dbReference>
<dbReference type="Pfam" id="PF01490">
    <property type="entry name" value="Aa_trans"/>
    <property type="match status" value="2"/>
</dbReference>
<feature type="region of interest" description="Disordered" evidence="6">
    <location>
        <begin position="79"/>
        <end position="120"/>
    </location>
</feature>
<feature type="transmembrane region" description="Helical" evidence="7">
    <location>
        <begin position="251"/>
        <end position="270"/>
    </location>
</feature>
<gene>
    <name evidence="9" type="ORF">CPC735_033750</name>
</gene>
<feature type="transmembrane region" description="Helical" evidence="7">
    <location>
        <begin position="282"/>
        <end position="303"/>
    </location>
</feature>
<sequence>MSDSDVNVDVTSTDNEKRPTPPARVYGLAARVDPTVTFEEFRYWAKLQRAEEREENLRYIEEQGPMTLSKMIKNRFSHGIHHERKKKEQKEAARREALQVTAESNGEQEQNPKQTAREETMTVTEEEWKTASRALKTAGWGSVFYLITTDILGWETTAFVFSSVGFGPGVALYIIFGCFAALSGWILWRVFLGLDSAQYPMVSFGDTYFRVYGRKARHFINVAQSLQQFMTVAVLILSNGIKIAQLSKREICFIVCMIIFMVAGMMFGSIRSLQHIGWFANVSVWVNIISFIIIMVASANFGIDYAAVTRSTLIKEIGPVRTFAGPPPDQYQQQAHGFAGQFNGVNQMVYSYGGALLFVAFMAEMRHPWDFWKGLLCAQVFICLVYLFFGAFVRQRRVLILGVRIDLTSFLQVYGHYGQYSVANLKNVIQPRALQIVCNSLGLITASIACLMYFNVGMKTVYIEVFQEAFKFPPITTRKGRWMWYALGPVYWIVAFLVSASVPNLNGISGLVGALLILNFTYTFPAFLYIGFRCQTDAALPGEGFDPATGVTTRLDGGWRRWLRGYKKSWPINTLNLFYGLGGLVCSGMGAWAAIEGLKQVFGPGGTVATSFGCEPPV</sequence>
<feature type="domain" description="Amino acid transporter transmembrane" evidence="8">
    <location>
        <begin position="139"/>
        <end position="392"/>
    </location>
</feature>
<protein>
    <submittedName>
        <fullName evidence="9">Transmembrane amino acid transporter family protein</fullName>
    </submittedName>
</protein>
<reference evidence="9 10" key="1">
    <citation type="journal article" date="2009" name="Genome Res.">
        <title>Comparative genomic analyses of the human fungal pathogens Coccidioides and their relatives.</title>
        <authorList>
            <person name="Sharpton T.J."/>
            <person name="Stajich J.E."/>
            <person name="Rounsley S.D."/>
            <person name="Gardner M.J."/>
            <person name="Wortman J.R."/>
            <person name="Jordar V.S."/>
            <person name="Maiti R."/>
            <person name="Kodira C.D."/>
            <person name="Neafsey D.E."/>
            <person name="Zeng Q."/>
            <person name="Hung C.-Y."/>
            <person name="McMahan C."/>
            <person name="Muszewska A."/>
            <person name="Grynberg M."/>
            <person name="Mandel M.A."/>
            <person name="Kellner E.M."/>
            <person name="Barker B.M."/>
            <person name="Galgiani J.N."/>
            <person name="Orbach M.J."/>
            <person name="Kirkland T.N."/>
            <person name="Cole G.T."/>
            <person name="Henn M.R."/>
            <person name="Birren B.W."/>
            <person name="Taylor J.W."/>
        </authorList>
    </citation>
    <scope>NUCLEOTIDE SEQUENCE [LARGE SCALE GENOMIC DNA]</scope>
    <source>
        <strain evidence="10">C735</strain>
    </source>
</reference>
<comment type="subcellular location">
    <subcellularLocation>
        <location evidence="1">Membrane</location>
        <topology evidence="1">Multi-pass membrane protein</topology>
    </subcellularLocation>
</comment>
<evidence type="ECO:0000256" key="4">
    <source>
        <dbReference type="ARBA" id="ARBA00022989"/>
    </source>
</evidence>
<feature type="compositionally biased region" description="Basic and acidic residues" evidence="6">
    <location>
        <begin position="86"/>
        <end position="97"/>
    </location>
</feature>